<dbReference type="Proteomes" id="UP001362999">
    <property type="component" value="Unassembled WGS sequence"/>
</dbReference>
<dbReference type="EMBL" id="JAWWNJ010000017">
    <property type="protein sequence ID" value="KAK7038088.1"/>
    <property type="molecule type" value="Genomic_DNA"/>
</dbReference>
<accession>A0AAW0CJQ8</accession>
<dbReference type="GO" id="GO:0016747">
    <property type="term" value="F:acyltransferase activity, transferring groups other than amino-acyl groups"/>
    <property type="evidence" value="ECO:0007669"/>
    <property type="project" value="InterPro"/>
</dbReference>
<dbReference type="SUPFAM" id="SSF55729">
    <property type="entry name" value="Acyl-CoA N-acyltransferases (Nat)"/>
    <property type="match status" value="1"/>
</dbReference>
<name>A0AAW0CJQ8_9AGAR</name>
<dbReference type="CDD" id="cd04301">
    <property type="entry name" value="NAT_SF"/>
    <property type="match status" value="1"/>
</dbReference>
<dbReference type="Gene3D" id="3.40.630.30">
    <property type="match status" value="1"/>
</dbReference>
<protein>
    <submittedName>
        <fullName evidence="2">N-acetyltransferase GCN5</fullName>
    </submittedName>
</protein>
<sequence length="189" mass="21909">MPIILRPYTLADFDFFWSTINSRIKWLASKGLEGQWGAEPWDSAVREHMRARLPEDASKGAHNWIAEVDGELAGFMQLTPLRAEHVPFPKSEDKPGDELYLRLFLVHPHFRGKAIGDFMLDFAQTFALEKKVDWLRLDCWKGPEGKDGLVKYYERKGFTRRREFVVPPQGSRPTEYSGQLMELKVVKVQ</sequence>
<dbReference type="PROSITE" id="PS51186">
    <property type="entry name" value="GNAT"/>
    <property type="match status" value="1"/>
</dbReference>
<comment type="caution">
    <text evidence="2">The sequence shown here is derived from an EMBL/GenBank/DDBJ whole genome shotgun (WGS) entry which is preliminary data.</text>
</comment>
<gene>
    <name evidence="2" type="ORF">R3P38DRAFT_2904364</name>
</gene>
<organism evidence="2 3">
    <name type="scientific">Favolaschia claudopus</name>
    <dbReference type="NCBI Taxonomy" id="2862362"/>
    <lineage>
        <taxon>Eukaryota</taxon>
        <taxon>Fungi</taxon>
        <taxon>Dikarya</taxon>
        <taxon>Basidiomycota</taxon>
        <taxon>Agaricomycotina</taxon>
        <taxon>Agaricomycetes</taxon>
        <taxon>Agaricomycetidae</taxon>
        <taxon>Agaricales</taxon>
        <taxon>Marasmiineae</taxon>
        <taxon>Mycenaceae</taxon>
        <taxon>Favolaschia</taxon>
    </lineage>
</organism>
<evidence type="ECO:0000313" key="3">
    <source>
        <dbReference type="Proteomes" id="UP001362999"/>
    </source>
</evidence>
<evidence type="ECO:0000313" key="2">
    <source>
        <dbReference type="EMBL" id="KAK7038088.1"/>
    </source>
</evidence>
<reference evidence="2 3" key="1">
    <citation type="journal article" date="2024" name="J Genomics">
        <title>Draft genome sequencing and assembly of Favolaschia claudopus CIRM-BRFM 2984 isolated from oak limbs.</title>
        <authorList>
            <person name="Navarro D."/>
            <person name="Drula E."/>
            <person name="Chaduli D."/>
            <person name="Cazenave R."/>
            <person name="Ahrendt S."/>
            <person name="Wang J."/>
            <person name="Lipzen A."/>
            <person name="Daum C."/>
            <person name="Barry K."/>
            <person name="Grigoriev I.V."/>
            <person name="Favel A."/>
            <person name="Rosso M.N."/>
            <person name="Martin F."/>
        </authorList>
    </citation>
    <scope>NUCLEOTIDE SEQUENCE [LARGE SCALE GENOMIC DNA]</scope>
    <source>
        <strain evidence="2 3">CIRM-BRFM 2984</strain>
    </source>
</reference>
<dbReference type="Pfam" id="PF00583">
    <property type="entry name" value="Acetyltransf_1"/>
    <property type="match status" value="1"/>
</dbReference>
<dbReference type="AlphaFoldDB" id="A0AAW0CJQ8"/>
<dbReference type="InterPro" id="IPR000182">
    <property type="entry name" value="GNAT_dom"/>
</dbReference>
<feature type="domain" description="N-acetyltransferase" evidence="1">
    <location>
        <begin position="3"/>
        <end position="186"/>
    </location>
</feature>
<keyword evidence="3" id="KW-1185">Reference proteome</keyword>
<proteinExistence type="predicted"/>
<dbReference type="InterPro" id="IPR016181">
    <property type="entry name" value="Acyl_CoA_acyltransferase"/>
</dbReference>
<evidence type="ECO:0000259" key="1">
    <source>
        <dbReference type="PROSITE" id="PS51186"/>
    </source>
</evidence>